<reference evidence="1 2" key="1">
    <citation type="submission" date="2023-09" db="EMBL/GenBank/DDBJ databases">
        <authorList>
            <person name="Golyshina O.V."/>
            <person name="Lunev E.A."/>
            <person name="Bargiela R."/>
            <person name="Gaines M.C."/>
            <person name="Daum B."/>
            <person name="Bale N.J."/>
            <person name="Koenen M."/>
            <person name="Sinninghe Damst J.S."/>
            <person name="Yakimov M."/>
            <person name="Golyshin P.N."/>
        </authorList>
    </citation>
    <scope>NUCLEOTIDE SEQUENCE [LARGE SCALE GENOMIC DNA]</scope>
    <source>
        <strain evidence="1 2">M1</strain>
    </source>
</reference>
<dbReference type="Proteomes" id="UP001451606">
    <property type="component" value="Chromosome"/>
</dbReference>
<protein>
    <submittedName>
        <fullName evidence="1">Uncharacterized protein</fullName>
    </submittedName>
</protein>
<dbReference type="KEGG" id="omr:OXIME_001090"/>
<organism evidence="1 2">
    <name type="scientific">Oxyplasma meridianum</name>
    <dbReference type="NCBI Taxonomy" id="3073602"/>
    <lineage>
        <taxon>Archaea</taxon>
        <taxon>Methanobacteriati</taxon>
        <taxon>Thermoplasmatota</taxon>
        <taxon>Thermoplasmata</taxon>
        <taxon>Thermoplasmatales</taxon>
        <taxon>Thermoplasmataceae</taxon>
        <taxon>Oxyplasma</taxon>
    </lineage>
</organism>
<sequence>MDVNNVNRNHNLYLYGPYSSELTRDYYDIPETKDMVSDLDENVKKILIFLKDKNALYLEIAATLDSVKSKNKNINNNKLVEMVSDLKSNRLEEKKKRSDYVNDVLEDLSKNNII</sequence>
<dbReference type="RefSeq" id="WP_393970849.1">
    <property type="nucleotide sequence ID" value="NZ_CP133772.1"/>
</dbReference>
<proteinExistence type="predicted"/>
<dbReference type="GeneID" id="95967827"/>
<keyword evidence="2" id="KW-1185">Reference proteome</keyword>
<accession>A0AAX4NH63</accession>
<dbReference type="EMBL" id="CP133772">
    <property type="protein sequence ID" value="WYY00513.1"/>
    <property type="molecule type" value="Genomic_DNA"/>
</dbReference>
<evidence type="ECO:0000313" key="2">
    <source>
        <dbReference type="Proteomes" id="UP001451606"/>
    </source>
</evidence>
<dbReference type="AlphaFoldDB" id="A0AAX4NH63"/>
<evidence type="ECO:0000313" key="1">
    <source>
        <dbReference type="EMBL" id="WYY00513.1"/>
    </source>
</evidence>
<gene>
    <name evidence="1" type="ORF">OXIME_001090</name>
</gene>
<name>A0AAX4NH63_9ARCH</name>